<evidence type="ECO:0000313" key="4">
    <source>
        <dbReference type="Proteomes" id="UP000509510"/>
    </source>
</evidence>
<feature type="domain" description="Alpha/beta hydrolase fold-3" evidence="2">
    <location>
        <begin position="113"/>
        <end position="328"/>
    </location>
</feature>
<dbReference type="Proteomes" id="UP000509510">
    <property type="component" value="Chromosome VI"/>
</dbReference>
<evidence type="ECO:0000256" key="1">
    <source>
        <dbReference type="ARBA" id="ARBA00022801"/>
    </source>
</evidence>
<dbReference type="EMBL" id="CP055903">
    <property type="protein sequence ID" value="QKX64201.1"/>
    <property type="molecule type" value="Genomic_DNA"/>
</dbReference>
<gene>
    <name evidence="3" type="ORF">TRUGW13939_11374</name>
</gene>
<dbReference type="Pfam" id="PF07859">
    <property type="entry name" value="Abhydrolase_3"/>
    <property type="match status" value="1"/>
</dbReference>
<reference evidence="4" key="1">
    <citation type="submission" date="2020-06" db="EMBL/GenBank/DDBJ databases">
        <title>A chromosome-scale genome assembly of Talaromyces rugulosus W13939.</title>
        <authorList>
            <person name="Wang B."/>
            <person name="Guo L."/>
            <person name="Ye K."/>
            <person name="Wang L."/>
        </authorList>
    </citation>
    <scope>NUCLEOTIDE SEQUENCE [LARGE SCALE GENOMIC DNA]</scope>
    <source>
        <strain evidence="4">W13939</strain>
    </source>
</reference>
<dbReference type="PANTHER" id="PTHR48081">
    <property type="entry name" value="AB HYDROLASE SUPERFAMILY PROTEIN C4A8.06C"/>
    <property type="match status" value="1"/>
</dbReference>
<dbReference type="SUPFAM" id="SSF53474">
    <property type="entry name" value="alpha/beta-Hydrolases"/>
    <property type="match status" value="1"/>
</dbReference>
<dbReference type="InterPro" id="IPR050300">
    <property type="entry name" value="GDXG_lipolytic_enzyme"/>
</dbReference>
<dbReference type="InterPro" id="IPR029058">
    <property type="entry name" value="AB_hydrolase_fold"/>
</dbReference>
<dbReference type="GeneID" id="55998852"/>
<accession>A0A7H8RER2</accession>
<evidence type="ECO:0000259" key="2">
    <source>
        <dbReference type="Pfam" id="PF07859"/>
    </source>
</evidence>
<sequence length="357" mass="39682">MYLFILILRNPISTLRFLYTWSTLSVIVILRRILVPHISQYQSTRVQLQRAYLLSCSSTFPDLTHRLPVGQVSQVRATPIGTTGFIGYVIPGSQSPILDGLTKSFHRTQCVALYAHGGGYARGEAKMYMNYMERWVQKARESGLDLVFLSVEYPLTDKASHPAQRDAFLKAYQYLLDQGISPDNIIFMGDSAGGGSCILSSIECLSTATKNRQLPQPAGSILLSPWMDMSMRAFNGGNALAATDYVNANRDIPILVKKWLQDKVAPTSPQVNPLYRQPVEIEGLNPQLILVGAAEFTLPEAKDWAALCERAGVRHRLVCEWGQLHNYALGSAWVEPAIRNRTDASIVSWMQMCLGGN</sequence>
<evidence type="ECO:0000313" key="3">
    <source>
        <dbReference type="EMBL" id="QKX64201.1"/>
    </source>
</evidence>
<dbReference type="InterPro" id="IPR013094">
    <property type="entry name" value="AB_hydrolase_3"/>
</dbReference>
<protein>
    <recommendedName>
        <fullName evidence="2">Alpha/beta hydrolase fold-3 domain-containing protein</fullName>
    </recommendedName>
</protein>
<name>A0A7H8RER2_TALRU</name>
<dbReference type="AlphaFoldDB" id="A0A7H8RER2"/>
<dbReference type="KEGG" id="trg:TRUGW13939_11374"/>
<keyword evidence="4" id="KW-1185">Reference proteome</keyword>
<dbReference type="GO" id="GO:0016787">
    <property type="term" value="F:hydrolase activity"/>
    <property type="evidence" value="ECO:0007669"/>
    <property type="project" value="UniProtKB-KW"/>
</dbReference>
<dbReference type="Gene3D" id="3.40.50.1820">
    <property type="entry name" value="alpha/beta hydrolase"/>
    <property type="match status" value="1"/>
</dbReference>
<dbReference type="OrthoDB" id="2152029at2759"/>
<organism evidence="3 4">
    <name type="scientific">Talaromyces rugulosus</name>
    <name type="common">Penicillium rugulosum</name>
    <dbReference type="NCBI Taxonomy" id="121627"/>
    <lineage>
        <taxon>Eukaryota</taxon>
        <taxon>Fungi</taxon>
        <taxon>Dikarya</taxon>
        <taxon>Ascomycota</taxon>
        <taxon>Pezizomycotina</taxon>
        <taxon>Eurotiomycetes</taxon>
        <taxon>Eurotiomycetidae</taxon>
        <taxon>Eurotiales</taxon>
        <taxon>Trichocomaceae</taxon>
        <taxon>Talaromyces</taxon>
        <taxon>Talaromyces sect. Islandici</taxon>
    </lineage>
</organism>
<proteinExistence type="predicted"/>
<keyword evidence="1" id="KW-0378">Hydrolase</keyword>
<dbReference type="PANTHER" id="PTHR48081:SF8">
    <property type="entry name" value="ALPHA_BETA HYDROLASE FOLD-3 DOMAIN-CONTAINING PROTEIN-RELATED"/>
    <property type="match status" value="1"/>
</dbReference>
<dbReference type="RefSeq" id="XP_035350375.1">
    <property type="nucleotide sequence ID" value="XM_035494482.1"/>
</dbReference>